<comment type="caution">
    <text evidence="1">The sequence shown here is derived from an EMBL/GenBank/DDBJ whole genome shotgun (WGS) entry which is preliminary data.</text>
</comment>
<reference evidence="1 2" key="1">
    <citation type="submission" date="2021-06" db="EMBL/GenBank/DDBJ databases">
        <title>Caerostris extrusa draft genome.</title>
        <authorList>
            <person name="Kono N."/>
            <person name="Arakawa K."/>
        </authorList>
    </citation>
    <scope>NUCLEOTIDE SEQUENCE [LARGE SCALE GENOMIC DNA]</scope>
</reference>
<sequence>MIAHTQSQIYSAKVLRVGISFSCGHGHQLCFHVGSFISPRLCDSIELVLSKSCWGKDLVGKTVSNSPPIQSEVLAAGKFC</sequence>
<dbReference type="Proteomes" id="UP001054945">
    <property type="component" value="Unassembled WGS sequence"/>
</dbReference>
<dbReference type="AlphaFoldDB" id="A0AAV4X876"/>
<organism evidence="1 2">
    <name type="scientific">Caerostris extrusa</name>
    <name type="common">Bark spider</name>
    <name type="synonym">Caerostris bankana</name>
    <dbReference type="NCBI Taxonomy" id="172846"/>
    <lineage>
        <taxon>Eukaryota</taxon>
        <taxon>Metazoa</taxon>
        <taxon>Ecdysozoa</taxon>
        <taxon>Arthropoda</taxon>
        <taxon>Chelicerata</taxon>
        <taxon>Arachnida</taxon>
        <taxon>Araneae</taxon>
        <taxon>Araneomorphae</taxon>
        <taxon>Entelegynae</taxon>
        <taxon>Araneoidea</taxon>
        <taxon>Araneidae</taxon>
        <taxon>Caerostris</taxon>
    </lineage>
</organism>
<name>A0AAV4X876_CAEEX</name>
<keyword evidence="2" id="KW-1185">Reference proteome</keyword>
<proteinExistence type="predicted"/>
<protein>
    <submittedName>
        <fullName evidence="1">Uncharacterized protein</fullName>
    </submittedName>
</protein>
<gene>
    <name evidence="1" type="ORF">CEXT_477451</name>
</gene>
<evidence type="ECO:0000313" key="2">
    <source>
        <dbReference type="Proteomes" id="UP001054945"/>
    </source>
</evidence>
<evidence type="ECO:0000313" key="1">
    <source>
        <dbReference type="EMBL" id="GIY90059.1"/>
    </source>
</evidence>
<dbReference type="EMBL" id="BPLR01017285">
    <property type="protein sequence ID" value="GIY90059.1"/>
    <property type="molecule type" value="Genomic_DNA"/>
</dbReference>
<accession>A0AAV4X876</accession>